<feature type="disulfide bond" evidence="5">
    <location>
        <begin position="73"/>
        <end position="80"/>
    </location>
</feature>
<dbReference type="PANTHER" id="PTHR47966:SF45">
    <property type="entry name" value="PEPTIDASE A1 DOMAIN-CONTAINING PROTEIN"/>
    <property type="match status" value="1"/>
</dbReference>
<dbReference type="GO" id="GO:0005764">
    <property type="term" value="C:lysosome"/>
    <property type="evidence" value="ECO:0007669"/>
    <property type="project" value="TreeGrafter"/>
</dbReference>
<accession>C1C2N7</accession>
<keyword evidence="4" id="KW-0378">Hydrolase</keyword>
<dbReference type="EMBL" id="BT081116">
    <property type="protein sequence ID" value="ACO15540.1"/>
    <property type="molecule type" value="mRNA"/>
</dbReference>
<proteinExistence type="evidence at transcript level"/>
<dbReference type="AlphaFoldDB" id="C1C2N7"/>
<dbReference type="InterPro" id="IPR033121">
    <property type="entry name" value="PEPTIDASE_A1"/>
</dbReference>
<dbReference type="InterPro" id="IPR021109">
    <property type="entry name" value="Peptidase_aspartic_dom_sf"/>
</dbReference>
<reference evidence="8" key="1">
    <citation type="submission" date="2009-03" db="EMBL/GenBank/DDBJ databases">
        <title>Caligus clemensi ESTs and full-length cDNAs.</title>
        <authorList>
            <person name="Yasuike M."/>
            <person name="von Schalburg K."/>
            <person name="Cooper G."/>
            <person name="Leong J."/>
            <person name="Jones S.R.M."/>
            <person name="Koop B.F."/>
        </authorList>
    </citation>
    <scope>NUCLEOTIDE SEQUENCE</scope>
    <source>
        <tissue evidence="8">Whole</tissue>
    </source>
</reference>
<evidence type="ECO:0000256" key="3">
    <source>
        <dbReference type="ARBA" id="ARBA00022750"/>
    </source>
</evidence>
<evidence type="ECO:0000256" key="6">
    <source>
        <dbReference type="SAM" id="SignalP"/>
    </source>
</evidence>
<keyword evidence="5" id="KW-1015">Disulfide bond</keyword>
<dbReference type="PANTHER" id="PTHR47966">
    <property type="entry name" value="BETA-SITE APP-CLEAVING ENZYME, ISOFORM A-RELATED"/>
    <property type="match status" value="1"/>
</dbReference>
<dbReference type="FunFam" id="2.40.70.10:FF:000115">
    <property type="entry name" value="Lysosomal aspartic protease"/>
    <property type="match status" value="1"/>
</dbReference>
<evidence type="ECO:0000259" key="7">
    <source>
        <dbReference type="PROSITE" id="PS51767"/>
    </source>
</evidence>
<evidence type="ECO:0000256" key="2">
    <source>
        <dbReference type="ARBA" id="ARBA00022670"/>
    </source>
</evidence>
<keyword evidence="6" id="KW-0732">Signal</keyword>
<comment type="similarity">
    <text evidence="1">Belongs to the peptidase A1 family.</text>
</comment>
<feature type="chain" id="PRO_5002907771" evidence="6">
    <location>
        <begin position="20"/>
        <end position="362"/>
    </location>
</feature>
<evidence type="ECO:0000256" key="5">
    <source>
        <dbReference type="PIRSR" id="PIRSR601461-2"/>
    </source>
</evidence>
<feature type="domain" description="Peptidase A1" evidence="7">
    <location>
        <begin position="42"/>
        <end position="356"/>
    </location>
</feature>
<dbReference type="InterPro" id="IPR001461">
    <property type="entry name" value="Aspartic_peptidase_A1"/>
</dbReference>
<keyword evidence="3" id="KW-0064">Aspartyl protease</keyword>
<dbReference type="GO" id="GO:0004190">
    <property type="term" value="F:aspartic-type endopeptidase activity"/>
    <property type="evidence" value="ECO:0007669"/>
    <property type="project" value="UniProtKB-KW"/>
</dbReference>
<feature type="signal peptide" evidence="6">
    <location>
        <begin position="1"/>
        <end position="19"/>
    </location>
</feature>
<evidence type="ECO:0000256" key="4">
    <source>
        <dbReference type="ARBA" id="ARBA00022801"/>
    </source>
</evidence>
<dbReference type="PRINTS" id="PR00792">
    <property type="entry name" value="PEPSIN"/>
</dbReference>
<dbReference type="Gene3D" id="2.40.70.10">
    <property type="entry name" value="Acid Proteases"/>
    <property type="match status" value="2"/>
</dbReference>
<protein>
    <submittedName>
        <fullName evidence="8">Cathepsin D</fullName>
    </submittedName>
</protein>
<evidence type="ECO:0000313" key="8">
    <source>
        <dbReference type="EMBL" id="ACO15540.1"/>
    </source>
</evidence>
<keyword evidence="2" id="KW-0645">Protease</keyword>
<dbReference type="GO" id="GO:0006508">
    <property type="term" value="P:proteolysis"/>
    <property type="evidence" value="ECO:0007669"/>
    <property type="project" value="UniProtKB-KW"/>
</dbReference>
<dbReference type="PROSITE" id="PS51767">
    <property type="entry name" value="PEPTIDASE_A1"/>
    <property type="match status" value="1"/>
</dbReference>
<feature type="disulfide bond" evidence="5">
    <location>
        <begin position="282"/>
        <end position="319"/>
    </location>
</feature>
<gene>
    <name evidence="8" type="primary">CATD</name>
</gene>
<organism evidence="8">
    <name type="scientific">Caligus clemensi</name>
    <name type="common">Sea louse</name>
    <dbReference type="NCBI Taxonomy" id="344056"/>
    <lineage>
        <taxon>Eukaryota</taxon>
        <taxon>Metazoa</taxon>
        <taxon>Ecdysozoa</taxon>
        <taxon>Arthropoda</taxon>
        <taxon>Crustacea</taxon>
        <taxon>Multicrustacea</taxon>
        <taxon>Hexanauplia</taxon>
        <taxon>Copepoda</taxon>
        <taxon>Siphonostomatoida</taxon>
        <taxon>Caligidae</taxon>
        <taxon>Caligus</taxon>
    </lineage>
</organism>
<evidence type="ECO:0000256" key="1">
    <source>
        <dbReference type="ARBA" id="ARBA00007447"/>
    </source>
</evidence>
<sequence>MKAFNSFILLLGFLANSNGKDLKISSSKEFHVDLLSQYGAELYTEITIGTPPQSFKTVIHLGHNELWVPSSTCGAPNVPCKTHNQYDSGNSSTHVKDGSKFNVKYKIGKASGFLSQDKVCVDGVCMEEQTFGEATSESMDPFANVYHDGVLGLGFGKDSFLNSLLDQGRIESPLFSLWVNRQPFRSKNNSRLVLGGIDTGHYSGNISYIPLNSDDVWRVGMKSISIKGVHRGCGFITRPGCDVVFDAGSRFTYGPILEAKTINRWIGATQIAPSYGYYKVRCNEILTLPNVELVFEDLTLVLKPKDYIVETKILGMKTCMSGFVGLTKQESWTLGANFFGAYFSVYDIENKRIGLATSRRAE</sequence>
<dbReference type="Pfam" id="PF00026">
    <property type="entry name" value="Asp"/>
    <property type="match status" value="1"/>
</dbReference>
<name>C1C2N7_CALCM</name>
<dbReference type="SUPFAM" id="SSF50630">
    <property type="entry name" value="Acid proteases"/>
    <property type="match status" value="1"/>
</dbReference>